<gene>
    <name evidence="1" type="ORF">IscW_ISCW019240</name>
</gene>
<reference evidence="1 3" key="1">
    <citation type="submission" date="2008-03" db="EMBL/GenBank/DDBJ databases">
        <title>Annotation of Ixodes scapularis.</title>
        <authorList>
            <consortium name="Ixodes scapularis Genome Project Consortium"/>
            <person name="Caler E."/>
            <person name="Hannick L.I."/>
            <person name="Bidwell S."/>
            <person name="Joardar V."/>
            <person name="Thiagarajan M."/>
            <person name="Amedeo P."/>
            <person name="Galinsky K.J."/>
            <person name="Schobel S."/>
            <person name="Inman J."/>
            <person name="Hostetler J."/>
            <person name="Miller J."/>
            <person name="Hammond M."/>
            <person name="Megy K."/>
            <person name="Lawson D."/>
            <person name="Kodira C."/>
            <person name="Sutton G."/>
            <person name="Meyer J."/>
            <person name="Hill C.A."/>
            <person name="Birren B."/>
            <person name="Nene V."/>
            <person name="Collins F."/>
            <person name="Alarcon-Chaidez F."/>
            <person name="Wikel S."/>
            <person name="Strausberg R."/>
        </authorList>
    </citation>
    <scope>NUCLEOTIDE SEQUENCE [LARGE SCALE GENOMIC DNA]</scope>
    <source>
        <strain evidence="3">Wikel</strain>
        <strain evidence="1">Wikel colony</strain>
    </source>
</reference>
<dbReference type="InParanoid" id="B7PR34"/>
<dbReference type="EMBL" id="ABJB011092413">
    <property type="status" value="NOT_ANNOTATED_CDS"/>
    <property type="molecule type" value="Genomic_DNA"/>
</dbReference>
<dbReference type="PaxDb" id="6945-B7PR34"/>
<proteinExistence type="predicted"/>
<dbReference type="EMBL" id="DS769613">
    <property type="protein sequence ID" value="EEC09056.1"/>
    <property type="molecule type" value="Genomic_DNA"/>
</dbReference>
<protein>
    <submittedName>
        <fullName evidence="1 2">Uncharacterized protein</fullName>
    </submittedName>
</protein>
<dbReference type="HOGENOM" id="CLU_2998766_0_0_1"/>
<accession>B7PR34</accession>
<name>B7PR34_IXOSC</name>
<evidence type="ECO:0000313" key="3">
    <source>
        <dbReference type="Proteomes" id="UP000001555"/>
    </source>
</evidence>
<keyword evidence="3" id="KW-1185">Reference proteome</keyword>
<evidence type="ECO:0000313" key="2">
    <source>
        <dbReference type="EnsemblMetazoa" id="ISCW019240-PA"/>
    </source>
</evidence>
<dbReference type="EnsemblMetazoa" id="ISCW019240-RA">
    <property type="protein sequence ID" value="ISCW019240-PA"/>
    <property type="gene ID" value="ISCW019240"/>
</dbReference>
<sequence>MSHMKWTFEVIKKTGDDRKAGSVVCKDGLLFLCVYLVKEGIIRYAGLLKGNRKGIVG</sequence>
<dbReference type="AlphaFoldDB" id="B7PR34"/>
<reference evidence="2" key="2">
    <citation type="submission" date="2020-05" db="UniProtKB">
        <authorList>
            <consortium name="EnsemblMetazoa"/>
        </authorList>
    </citation>
    <scope>IDENTIFICATION</scope>
    <source>
        <strain evidence="2">wikel</strain>
    </source>
</reference>
<dbReference type="VEuPathDB" id="VectorBase:ISCW019240"/>
<dbReference type="Proteomes" id="UP000001555">
    <property type="component" value="Unassembled WGS sequence"/>
</dbReference>
<evidence type="ECO:0000313" key="1">
    <source>
        <dbReference type="EMBL" id="EEC09056.1"/>
    </source>
</evidence>
<organism>
    <name type="scientific">Ixodes scapularis</name>
    <name type="common">Black-legged tick</name>
    <name type="synonym">Deer tick</name>
    <dbReference type="NCBI Taxonomy" id="6945"/>
    <lineage>
        <taxon>Eukaryota</taxon>
        <taxon>Metazoa</taxon>
        <taxon>Ecdysozoa</taxon>
        <taxon>Arthropoda</taxon>
        <taxon>Chelicerata</taxon>
        <taxon>Arachnida</taxon>
        <taxon>Acari</taxon>
        <taxon>Parasitiformes</taxon>
        <taxon>Ixodida</taxon>
        <taxon>Ixodoidea</taxon>
        <taxon>Ixodidae</taxon>
        <taxon>Ixodinae</taxon>
        <taxon>Ixodes</taxon>
    </lineage>
</organism>